<feature type="region of interest" description="Disordered" evidence="1">
    <location>
        <begin position="70"/>
        <end position="105"/>
    </location>
</feature>
<sequence length="105" mass="11643">MNIKGLITAIFAGSAIVNSSNPNPDNKYLRGSHAPVAIPDYVSVKTSSNIAVSNDLSSLVSSEEMKKIKSDVSGKSKKRRNDPFTMEFSRRRRMFDHNKPQGMEL</sequence>
<reference evidence="2 3" key="1">
    <citation type="submission" date="2015-02" db="EMBL/GenBank/DDBJ databases">
        <title>Single cell genomics of a rare environmental alphaproteobacterium provides unique insights into Rickettsiaceae evolution.</title>
        <authorList>
            <person name="Martijn J."/>
            <person name="Schulz F."/>
            <person name="Zaremba-Niedzwiedzka K."/>
            <person name="Viklund J."/>
            <person name="Stepanauskas R."/>
            <person name="Andersson S.G.E."/>
            <person name="Horn M."/>
            <person name="Guy L."/>
            <person name="Ettema T.J.G."/>
        </authorList>
    </citation>
    <scope>NUCLEOTIDE SEQUENCE [LARGE SCALE GENOMIC DNA]</scope>
    <source>
        <strain evidence="2 3">SCGC AAA041-L04</strain>
    </source>
</reference>
<dbReference type="Proteomes" id="UP000033358">
    <property type="component" value="Unassembled WGS sequence"/>
</dbReference>
<organism evidence="2 3">
    <name type="scientific">Candidatus Arcanibacter lacustris</name>
    <dbReference type="NCBI Taxonomy" id="1607817"/>
    <lineage>
        <taxon>Bacteria</taxon>
        <taxon>Pseudomonadati</taxon>
        <taxon>Pseudomonadota</taxon>
        <taxon>Alphaproteobacteria</taxon>
        <taxon>Rickettsiales</taxon>
        <taxon>Candidatus Arcanibacter</taxon>
    </lineage>
</organism>
<evidence type="ECO:0000256" key="1">
    <source>
        <dbReference type="SAM" id="MobiDB-lite"/>
    </source>
</evidence>
<protein>
    <submittedName>
        <fullName evidence="2">Uncharacterized protein</fullName>
    </submittedName>
</protein>
<dbReference type="EMBL" id="JYHA01000031">
    <property type="protein sequence ID" value="KKB96675.1"/>
    <property type="molecule type" value="Genomic_DNA"/>
</dbReference>
<gene>
    <name evidence="2" type="ORF">SZ25_00231</name>
</gene>
<evidence type="ECO:0000313" key="3">
    <source>
        <dbReference type="Proteomes" id="UP000033358"/>
    </source>
</evidence>
<evidence type="ECO:0000313" key="2">
    <source>
        <dbReference type="EMBL" id="KKB96675.1"/>
    </source>
</evidence>
<keyword evidence="3" id="KW-1185">Reference proteome</keyword>
<name>A0A0F5MPF6_9RICK</name>
<comment type="caution">
    <text evidence="2">The sequence shown here is derived from an EMBL/GenBank/DDBJ whole genome shotgun (WGS) entry which is preliminary data.</text>
</comment>
<proteinExistence type="predicted"/>
<dbReference type="AlphaFoldDB" id="A0A0F5MPF6"/>
<accession>A0A0F5MPF6</accession>